<feature type="transmembrane region" description="Helical" evidence="1">
    <location>
        <begin position="120"/>
        <end position="137"/>
    </location>
</feature>
<dbReference type="Proteomes" id="UP000019678">
    <property type="component" value="Unassembled WGS sequence"/>
</dbReference>
<dbReference type="eggNOG" id="COG4269">
    <property type="taxonomic scope" value="Bacteria"/>
</dbReference>
<gene>
    <name evidence="2" type="ORF">CAP_1562</name>
</gene>
<dbReference type="Pfam" id="PF05987">
    <property type="entry name" value="DUF898"/>
    <property type="match status" value="5"/>
</dbReference>
<dbReference type="AlphaFoldDB" id="A0A017TDH4"/>
<keyword evidence="1" id="KW-0812">Transmembrane</keyword>
<keyword evidence="1" id="KW-1133">Transmembrane helix</keyword>
<feature type="transmembrane region" description="Helical" evidence="1">
    <location>
        <begin position="15"/>
        <end position="41"/>
    </location>
</feature>
<dbReference type="InterPro" id="IPR010295">
    <property type="entry name" value="DUF898"/>
</dbReference>
<dbReference type="STRING" id="1192034.CAP_1562"/>
<accession>A0A017TDH4</accession>
<feature type="transmembrane region" description="Helical" evidence="1">
    <location>
        <begin position="229"/>
        <end position="249"/>
    </location>
</feature>
<keyword evidence="3" id="KW-1185">Reference proteome</keyword>
<reference evidence="2 3" key="1">
    <citation type="submission" date="2013-05" db="EMBL/GenBank/DDBJ databases">
        <title>Genome assembly of Chondromyces apiculatus DSM 436.</title>
        <authorList>
            <person name="Sharma G."/>
            <person name="Khatri I."/>
            <person name="Kaur C."/>
            <person name="Mayilraj S."/>
            <person name="Subramanian S."/>
        </authorList>
    </citation>
    <scope>NUCLEOTIDE SEQUENCE [LARGE SCALE GENOMIC DNA]</scope>
    <source>
        <strain evidence="2 3">DSM 436</strain>
    </source>
</reference>
<evidence type="ECO:0008006" key="4">
    <source>
        <dbReference type="Google" id="ProtNLM"/>
    </source>
</evidence>
<comment type="caution">
    <text evidence="2">The sequence shown here is derived from an EMBL/GenBank/DDBJ whole genome shotgun (WGS) entry which is preliminary data.</text>
</comment>
<proteinExistence type="predicted"/>
<sequence length="268" mass="30307">MSFEGEGGEFFGKVIVGYLLTMITFGIYAPWFICSLTNYIYEKSNIQTARGPLRVSFRGEGGSLFGVLIVSYLLTAITFGIYAPWAICKVARYFTENTYAQTADGRTYQLRFSGEGGDLFGTWIVNAILMGVTLYIYTPWAMCKLRKWFYSRTQIVENGQPVGQLDFVGEGGNLFGTFLAGVLLTMVTFGIYGSWFTVSMKKFWNQNTRVALYNRTYALDFTGQGADLFVINLVTTLLTMVTFGIYAFWGQVKKMKWDYQNTLVRALN</sequence>
<protein>
    <recommendedName>
        <fullName evidence="4">DUF898 domain-containing protein</fullName>
    </recommendedName>
</protein>
<evidence type="ECO:0000313" key="3">
    <source>
        <dbReference type="Proteomes" id="UP000019678"/>
    </source>
</evidence>
<keyword evidence="1" id="KW-0472">Membrane</keyword>
<feature type="transmembrane region" description="Helical" evidence="1">
    <location>
        <begin position="62"/>
        <end position="85"/>
    </location>
</feature>
<organism evidence="2 3">
    <name type="scientific">Chondromyces apiculatus DSM 436</name>
    <dbReference type="NCBI Taxonomy" id="1192034"/>
    <lineage>
        <taxon>Bacteria</taxon>
        <taxon>Pseudomonadati</taxon>
        <taxon>Myxococcota</taxon>
        <taxon>Polyangia</taxon>
        <taxon>Polyangiales</taxon>
        <taxon>Polyangiaceae</taxon>
        <taxon>Chondromyces</taxon>
    </lineage>
</organism>
<evidence type="ECO:0000256" key="1">
    <source>
        <dbReference type="SAM" id="Phobius"/>
    </source>
</evidence>
<name>A0A017TDH4_9BACT</name>
<dbReference type="EMBL" id="ASRX01000014">
    <property type="protein sequence ID" value="EYF06865.1"/>
    <property type="molecule type" value="Genomic_DNA"/>
</dbReference>
<feature type="transmembrane region" description="Helical" evidence="1">
    <location>
        <begin position="174"/>
        <end position="195"/>
    </location>
</feature>
<evidence type="ECO:0000313" key="2">
    <source>
        <dbReference type="EMBL" id="EYF06865.1"/>
    </source>
</evidence>